<dbReference type="InterPro" id="IPR013922">
    <property type="entry name" value="Cyclin_PHO80-like"/>
</dbReference>
<gene>
    <name evidence="2" type="ORF">EZS28_014351</name>
</gene>
<accession>A0A5J4W5Z5</accession>
<dbReference type="Pfam" id="PF08613">
    <property type="entry name" value="Cyclin"/>
    <property type="match status" value="1"/>
</dbReference>
<dbReference type="Proteomes" id="UP000324800">
    <property type="component" value="Unassembled WGS sequence"/>
</dbReference>
<evidence type="ECO:0000313" key="2">
    <source>
        <dbReference type="EMBL" id="KAA6390125.1"/>
    </source>
</evidence>
<dbReference type="Gene3D" id="1.10.472.10">
    <property type="entry name" value="Cyclin-like"/>
    <property type="match status" value="1"/>
</dbReference>
<comment type="caution">
    <text evidence="2">The sequence shown here is derived from an EMBL/GenBank/DDBJ whole genome shotgun (WGS) entry which is preliminary data.</text>
</comment>
<dbReference type="OrthoDB" id="337735at2759"/>
<keyword evidence="1" id="KW-1133">Transmembrane helix</keyword>
<evidence type="ECO:0008006" key="4">
    <source>
        <dbReference type="Google" id="ProtNLM"/>
    </source>
</evidence>
<reference evidence="2 3" key="1">
    <citation type="submission" date="2019-03" db="EMBL/GenBank/DDBJ databases">
        <title>Single cell metagenomics reveals metabolic interactions within the superorganism composed of flagellate Streblomastix strix and complex community of Bacteroidetes bacteria on its surface.</title>
        <authorList>
            <person name="Treitli S.C."/>
            <person name="Kolisko M."/>
            <person name="Husnik F."/>
            <person name="Keeling P."/>
            <person name="Hampl V."/>
        </authorList>
    </citation>
    <scope>NUCLEOTIDE SEQUENCE [LARGE SCALE GENOMIC DNA]</scope>
    <source>
        <strain evidence="2">ST1C</strain>
    </source>
</reference>
<dbReference type="AlphaFoldDB" id="A0A5J4W5Z5"/>
<evidence type="ECO:0000313" key="3">
    <source>
        <dbReference type="Proteomes" id="UP000324800"/>
    </source>
</evidence>
<sequence>MTTSNCFQESSCETQNTKTVEPDSDLNFIPLIAQKFSDILGDAVHGVSKVVLKSSISRFLELLWQKVDLLVEECLIAEIFLQRFVSNQTEKRMQILSSLNSGMILIVVFVLAMKICRDDIHKNSYFANLFGVSIESLNKSEFGFLKMVNYQLWVDTECFSLLFDDISSQGNVQVLI</sequence>
<organism evidence="2 3">
    <name type="scientific">Streblomastix strix</name>
    <dbReference type="NCBI Taxonomy" id="222440"/>
    <lineage>
        <taxon>Eukaryota</taxon>
        <taxon>Metamonada</taxon>
        <taxon>Preaxostyla</taxon>
        <taxon>Oxymonadida</taxon>
        <taxon>Streblomastigidae</taxon>
        <taxon>Streblomastix</taxon>
    </lineage>
</organism>
<evidence type="ECO:0000256" key="1">
    <source>
        <dbReference type="SAM" id="Phobius"/>
    </source>
</evidence>
<dbReference type="PANTHER" id="PTHR15615">
    <property type="match status" value="1"/>
</dbReference>
<keyword evidence="1" id="KW-0472">Membrane</keyword>
<proteinExistence type="predicted"/>
<protein>
    <recommendedName>
        <fullName evidence="4">Cyclin N-terminal domain-containing protein</fullName>
    </recommendedName>
</protein>
<feature type="transmembrane region" description="Helical" evidence="1">
    <location>
        <begin position="93"/>
        <end position="113"/>
    </location>
</feature>
<keyword evidence="1" id="KW-0812">Transmembrane</keyword>
<dbReference type="GO" id="GO:0019901">
    <property type="term" value="F:protein kinase binding"/>
    <property type="evidence" value="ECO:0007669"/>
    <property type="project" value="InterPro"/>
</dbReference>
<dbReference type="EMBL" id="SNRW01003334">
    <property type="protein sequence ID" value="KAA6390125.1"/>
    <property type="molecule type" value="Genomic_DNA"/>
</dbReference>
<dbReference type="PANTHER" id="PTHR15615:SF108">
    <property type="entry name" value="PROTEIN CNPPD1"/>
    <property type="match status" value="1"/>
</dbReference>
<name>A0A5J4W5Z5_9EUKA</name>